<evidence type="ECO:0000313" key="3">
    <source>
        <dbReference type="Proteomes" id="UP001595798"/>
    </source>
</evidence>
<dbReference type="Pfam" id="PF14065">
    <property type="entry name" value="Pvc16_N"/>
    <property type="match status" value="1"/>
</dbReference>
<reference evidence="3" key="1">
    <citation type="journal article" date="2019" name="Int. J. Syst. Evol. Microbiol.">
        <title>The Global Catalogue of Microorganisms (GCM) 10K type strain sequencing project: providing services to taxonomists for standard genome sequencing and annotation.</title>
        <authorList>
            <consortium name="The Broad Institute Genomics Platform"/>
            <consortium name="The Broad Institute Genome Sequencing Center for Infectious Disease"/>
            <person name="Wu L."/>
            <person name="Ma J."/>
        </authorList>
    </citation>
    <scope>NUCLEOTIDE SEQUENCE [LARGE SCALE GENOMIC DNA]</scope>
    <source>
        <strain evidence="3">CECT 7297</strain>
    </source>
</reference>
<dbReference type="RefSeq" id="WP_379890078.1">
    <property type="nucleotide sequence ID" value="NZ_JBHSDI010000062.1"/>
</dbReference>
<sequence>MSAYSIIEGTSTELRRQIFEALDSAPDTDFSLTDPASNITLDAPGGDLSSQFVVSLYLYHIDQNRHLRNQPPLRTGSDELRRPPLPLQLRYLVTPLDSETNNHLMLGRILQHCHDHPTIDSIEGRPLDTSHGGASSEIRIRLESLTLEQLAQIWNAFNQPFRLATVLLVEAVVIDSALSPEKHAPVRDTYTVVQQRTG</sequence>
<dbReference type="InterPro" id="IPR025351">
    <property type="entry name" value="Pvc16_N"/>
</dbReference>
<feature type="domain" description="Pvc16 N-terminal" evidence="1">
    <location>
        <begin position="14"/>
        <end position="187"/>
    </location>
</feature>
<proteinExistence type="predicted"/>
<name>A0ABV8QKY7_9GAMM</name>
<evidence type="ECO:0000259" key="1">
    <source>
        <dbReference type="Pfam" id="PF14065"/>
    </source>
</evidence>
<evidence type="ECO:0000313" key="2">
    <source>
        <dbReference type="EMBL" id="MFC4260991.1"/>
    </source>
</evidence>
<dbReference type="Proteomes" id="UP001595798">
    <property type="component" value="Unassembled WGS sequence"/>
</dbReference>
<keyword evidence="3" id="KW-1185">Reference proteome</keyword>
<comment type="caution">
    <text evidence="2">The sequence shown here is derived from an EMBL/GenBank/DDBJ whole genome shotgun (WGS) entry which is preliminary data.</text>
</comment>
<gene>
    <name evidence="2" type="ORF">ACFOZ5_18375</name>
</gene>
<protein>
    <submittedName>
        <fullName evidence="2">DUF4255 domain-containing protein</fullName>
    </submittedName>
</protein>
<organism evidence="2 3">
    <name type="scientific">Marinobacter lacisalsi</name>
    <dbReference type="NCBI Taxonomy" id="475979"/>
    <lineage>
        <taxon>Bacteria</taxon>
        <taxon>Pseudomonadati</taxon>
        <taxon>Pseudomonadota</taxon>
        <taxon>Gammaproteobacteria</taxon>
        <taxon>Pseudomonadales</taxon>
        <taxon>Marinobacteraceae</taxon>
        <taxon>Marinobacter</taxon>
    </lineage>
</organism>
<dbReference type="EMBL" id="JBHSDI010000062">
    <property type="protein sequence ID" value="MFC4260991.1"/>
    <property type="molecule type" value="Genomic_DNA"/>
</dbReference>
<accession>A0ABV8QKY7</accession>